<name>A0A5M6IBC1_9PROT</name>
<reference evidence="2 3" key="1">
    <citation type="submission" date="2019-09" db="EMBL/GenBank/DDBJ databases">
        <title>Genome sequence of Roseospira marina, one of the more divergent members of the non-sulfur purple photosynthetic bacterial family, the Rhodospirillaceae.</title>
        <authorList>
            <person name="Meyer T."/>
            <person name="Kyndt J."/>
        </authorList>
    </citation>
    <scope>NUCLEOTIDE SEQUENCE [LARGE SCALE GENOMIC DNA]</scope>
    <source>
        <strain evidence="2 3">DSM 15113</strain>
    </source>
</reference>
<dbReference type="EMBL" id="VWPJ01000013">
    <property type="protein sequence ID" value="KAA5604918.1"/>
    <property type="molecule type" value="Genomic_DNA"/>
</dbReference>
<feature type="compositionally biased region" description="Low complexity" evidence="1">
    <location>
        <begin position="297"/>
        <end position="310"/>
    </location>
</feature>
<comment type="caution">
    <text evidence="2">The sequence shown here is derived from an EMBL/GenBank/DDBJ whole genome shotgun (WGS) entry which is preliminary data.</text>
</comment>
<dbReference type="Proteomes" id="UP000324065">
    <property type="component" value="Unassembled WGS sequence"/>
</dbReference>
<dbReference type="RefSeq" id="WP_150063050.1">
    <property type="nucleotide sequence ID" value="NZ_JACHII010000012.1"/>
</dbReference>
<gene>
    <name evidence="2" type="ORF">F1188_13960</name>
</gene>
<sequence>MMAERRRDATGARPGLLARLFGRGASDADAGAIATDRSAAATDWRALVDGLRALDLRVAAPVHGPVILDAGPPAEAIAAAPLSIAAVVPLQHALMVLLPVRLDEPVTDAPRAGAWQIGTGRHAQTIPNPLPLLDQVLGALRARVGRVPVQGLVVALPDAVPHGVPLPARVSEPSDVRALLRDLAGGGHTSLPTLEEAWAALTGESRAEGNLADGPDPSPAPPPTLGTGRTRDGTEPSLGLDTAAQPAPTIAPEVSPPNAIRPVEPAGNRTRPRNGVIPVDVEARPASAPPPFRRADALALPSELSPAAPP</sequence>
<evidence type="ECO:0000256" key="1">
    <source>
        <dbReference type="SAM" id="MobiDB-lite"/>
    </source>
</evidence>
<dbReference type="OrthoDB" id="10002417at2"/>
<protein>
    <submittedName>
        <fullName evidence="2">Uncharacterized protein</fullName>
    </submittedName>
</protein>
<feature type="region of interest" description="Disordered" evidence="1">
    <location>
        <begin position="207"/>
        <end position="310"/>
    </location>
</feature>
<accession>A0A5M6IBC1</accession>
<keyword evidence="3" id="KW-1185">Reference proteome</keyword>
<evidence type="ECO:0000313" key="2">
    <source>
        <dbReference type="EMBL" id="KAA5604918.1"/>
    </source>
</evidence>
<organism evidence="2 3">
    <name type="scientific">Roseospira marina</name>
    <dbReference type="NCBI Taxonomy" id="140057"/>
    <lineage>
        <taxon>Bacteria</taxon>
        <taxon>Pseudomonadati</taxon>
        <taxon>Pseudomonadota</taxon>
        <taxon>Alphaproteobacteria</taxon>
        <taxon>Rhodospirillales</taxon>
        <taxon>Rhodospirillaceae</taxon>
        <taxon>Roseospira</taxon>
    </lineage>
</organism>
<evidence type="ECO:0000313" key="3">
    <source>
        <dbReference type="Proteomes" id="UP000324065"/>
    </source>
</evidence>
<dbReference type="AlphaFoldDB" id="A0A5M6IBC1"/>
<proteinExistence type="predicted"/>